<name>V6LB87_9EUKA</name>
<dbReference type="Proteomes" id="UP000018208">
    <property type="component" value="Unassembled WGS sequence"/>
</dbReference>
<protein>
    <submittedName>
        <fullName evidence="1">Uncharacterized protein</fullName>
    </submittedName>
</protein>
<organism evidence="1">
    <name type="scientific">Spironucleus salmonicida</name>
    <dbReference type="NCBI Taxonomy" id="348837"/>
    <lineage>
        <taxon>Eukaryota</taxon>
        <taxon>Metamonada</taxon>
        <taxon>Diplomonadida</taxon>
        <taxon>Hexamitidae</taxon>
        <taxon>Hexamitinae</taxon>
        <taxon>Spironucleus</taxon>
    </lineage>
</organism>
<evidence type="ECO:0000313" key="1">
    <source>
        <dbReference type="EMBL" id="EST41700.1"/>
    </source>
</evidence>
<reference evidence="1 2" key="1">
    <citation type="journal article" date="2014" name="PLoS Genet.">
        <title>The Genome of Spironucleus salmonicida Highlights a Fish Pathogen Adapted to Fluctuating Environments.</title>
        <authorList>
            <person name="Xu F."/>
            <person name="Jerlstrom-Hultqvist J."/>
            <person name="Einarsson E."/>
            <person name="Astvaldsson A."/>
            <person name="Svard S.G."/>
            <person name="Andersson J.O."/>
        </authorList>
    </citation>
    <scope>NUCLEOTIDE SEQUENCE</scope>
    <source>
        <strain evidence="2">ATCC 50377</strain>
    </source>
</reference>
<sequence>MSKKTKMFIPIKMVDDQYQLNGSISIQTTLPSSMKKMKLIKPNFSLEQSQDSETSQTEIVDLSAIDIEKRRLNAKKSLDEAKQIIDKLINGDAAKETKKKKIETKAQNAKQELELNIQKGIICGGSVENTEQFSYTPRKADNRFYNLWLSCQ</sequence>
<evidence type="ECO:0000313" key="2">
    <source>
        <dbReference type="EMBL" id="KAH0575491.1"/>
    </source>
</evidence>
<dbReference type="EMBL" id="AUWU02000003">
    <property type="protein sequence ID" value="KAH0575491.1"/>
    <property type="molecule type" value="Genomic_DNA"/>
</dbReference>
<dbReference type="EMBL" id="KI546168">
    <property type="protein sequence ID" value="EST41700.1"/>
    <property type="molecule type" value="Genomic_DNA"/>
</dbReference>
<proteinExistence type="predicted"/>
<reference evidence="2" key="2">
    <citation type="submission" date="2020-12" db="EMBL/GenBank/DDBJ databases">
        <title>New Spironucleus salmonicida genome in near-complete chromosomes.</title>
        <authorList>
            <person name="Xu F."/>
            <person name="Kurt Z."/>
            <person name="Jimenez-Gonzalez A."/>
            <person name="Astvaldsson A."/>
            <person name="Andersson J.O."/>
            <person name="Svard S.G."/>
        </authorList>
    </citation>
    <scope>NUCLEOTIDE SEQUENCE</scope>
    <source>
        <strain evidence="2">ATCC 50377</strain>
    </source>
</reference>
<evidence type="ECO:0000313" key="3">
    <source>
        <dbReference type="Proteomes" id="UP000018208"/>
    </source>
</evidence>
<dbReference type="AlphaFoldDB" id="V6LB87"/>
<accession>V6LB87</accession>
<dbReference type="VEuPathDB" id="GiardiaDB:SS50377_23124"/>
<keyword evidence="3" id="KW-1185">Reference proteome</keyword>
<gene>
    <name evidence="1" type="ORF">SS50377_18787</name>
    <name evidence="2" type="ORF">SS50377_23124</name>
</gene>